<dbReference type="AlphaFoldDB" id="A0A645IB84"/>
<protein>
    <submittedName>
        <fullName evidence="2">Uncharacterized protein</fullName>
    </submittedName>
</protein>
<comment type="caution">
    <text evidence="2">The sequence shown here is derived from an EMBL/GenBank/DDBJ whole genome shotgun (WGS) entry which is preliminary data.</text>
</comment>
<evidence type="ECO:0000313" key="2">
    <source>
        <dbReference type="EMBL" id="MPN48601.1"/>
    </source>
</evidence>
<name>A0A645IB84_9ZZZZ</name>
<gene>
    <name evidence="2" type="ORF">SDC9_196211</name>
</gene>
<dbReference type="EMBL" id="VSSQ01111082">
    <property type="protein sequence ID" value="MPN48601.1"/>
    <property type="molecule type" value="Genomic_DNA"/>
</dbReference>
<sequence>MWPMAVGEMAGQRCGERADGSGDAEHSGDRATKAKGRLVQHHGEGRPECAKGGRQETLGNCGITQTNVALPKAE</sequence>
<feature type="compositionally biased region" description="Basic and acidic residues" evidence="1">
    <location>
        <begin position="41"/>
        <end position="53"/>
    </location>
</feature>
<accession>A0A645IB84</accession>
<feature type="region of interest" description="Disordered" evidence="1">
    <location>
        <begin position="1"/>
        <end position="53"/>
    </location>
</feature>
<reference evidence="2" key="1">
    <citation type="submission" date="2019-08" db="EMBL/GenBank/DDBJ databases">
        <authorList>
            <person name="Kucharzyk K."/>
            <person name="Murdoch R.W."/>
            <person name="Higgins S."/>
            <person name="Loffler F."/>
        </authorList>
    </citation>
    <scope>NUCLEOTIDE SEQUENCE</scope>
</reference>
<evidence type="ECO:0000256" key="1">
    <source>
        <dbReference type="SAM" id="MobiDB-lite"/>
    </source>
</evidence>
<feature type="compositionally biased region" description="Basic and acidic residues" evidence="1">
    <location>
        <begin position="14"/>
        <end position="32"/>
    </location>
</feature>
<proteinExistence type="predicted"/>
<organism evidence="2">
    <name type="scientific">bioreactor metagenome</name>
    <dbReference type="NCBI Taxonomy" id="1076179"/>
    <lineage>
        <taxon>unclassified sequences</taxon>
        <taxon>metagenomes</taxon>
        <taxon>ecological metagenomes</taxon>
    </lineage>
</organism>